<proteinExistence type="predicted"/>
<comment type="caution">
    <text evidence="1">The sequence shown here is derived from an EMBL/GenBank/DDBJ whole genome shotgun (WGS) entry which is preliminary data.</text>
</comment>
<dbReference type="EMBL" id="BMED01000006">
    <property type="protein sequence ID" value="GGC95248.1"/>
    <property type="molecule type" value="Genomic_DNA"/>
</dbReference>
<dbReference type="AlphaFoldDB" id="A0A916UZ75"/>
<reference evidence="1" key="1">
    <citation type="journal article" date="2014" name="Int. J. Syst. Evol. Microbiol.">
        <title>Complete genome sequence of Corynebacterium casei LMG S-19264T (=DSM 44701T), isolated from a smear-ripened cheese.</title>
        <authorList>
            <consortium name="US DOE Joint Genome Institute (JGI-PGF)"/>
            <person name="Walter F."/>
            <person name="Albersmeier A."/>
            <person name="Kalinowski J."/>
            <person name="Ruckert C."/>
        </authorList>
    </citation>
    <scope>NUCLEOTIDE SEQUENCE</scope>
    <source>
        <strain evidence="1">CGMCC 1.10998</strain>
    </source>
</reference>
<accession>A0A916UZ75</accession>
<evidence type="ECO:0000313" key="1">
    <source>
        <dbReference type="EMBL" id="GGC95248.1"/>
    </source>
</evidence>
<protein>
    <submittedName>
        <fullName evidence="1">Uncharacterized protein</fullName>
    </submittedName>
</protein>
<reference evidence="1" key="2">
    <citation type="submission" date="2020-09" db="EMBL/GenBank/DDBJ databases">
        <authorList>
            <person name="Sun Q."/>
            <person name="Zhou Y."/>
        </authorList>
    </citation>
    <scope>NUCLEOTIDE SEQUENCE</scope>
    <source>
        <strain evidence="1">CGMCC 1.10998</strain>
    </source>
</reference>
<evidence type="ECO:0000313" key="2">
    <source>
        <dbReference type="Proteomes" id="UP000637423"/>
    </source>
</evidence>
<sequence length="105" mass="11099">MTFLNLAFPLQSAVPVAEMAVSSVVGAARPLLGMGILATMLVVFKPLITGLLRASLLLISPRLTKDEKVASRNLRNLLAINNVARDLDSTSPSMAAELRALASRG</sequence>
<name>A0A916UZ75_9BURK</name>
<dbReference type="RefSeq" id="WP_188568700.1">
    <property type="nucleotide sequence ID" value="NZ_BMED01000006.1"/>
</dbReference>
<keyword evidence="2" id="KW-1185">Reference proteome</keyword>
<organism evidence="1 2">
    <name type="scientific">Undibacterium terreum</name>
    <dbReference type="NCBI Taxonomy" id="1224302"/>
    <lineage>
        <taxon>Bacteria</taxon>
        <taxon>Pseudomonadati</taxon>
        <taxon>Pseudomonadota</taxon>
        <taxon>Betaproteobacteria</taxon>
        <taxon>Burkholderiales</taxon>
        <taxon>Oxalobacteraceae</taxon>
        <taxon>Undibacterium</taxon>
    </lineage>
</organism>
<dbReference type="Proteomes" id="UP000637423">
    <property type="component" value="Unassembled WGS sequence"/>
</dbReference>
<gene>
    <name evidence="1" type="ORF">GCM10011396_48260</name>
</gene>